<sequence length="653" mass="72130">MQEVEEDEVADSSEEDELVPDQPETEQPAMRDHDYLERVKWLGSSAADMDLVRFEREAEAKMRAKGDNIVSRTGSSALILSYCKEGKVMIPDEDHFKQQLVNDRKKVLQERLNALPAIGKLVKDVSAGTDAAHPVTPRELGSGLPHDPIRLPLRRTPNGSGCYHCTTEECCCVEFEKILSNAYAKVSKKRVVEVSGWRQLCAKSLLTPFVTRLVRLMNITEKDTFYDFGCGNGSVLFQVAFMTGAKCVGVEISEHNADVAREAWQLLRQVLEKKYDRPMPRVEIITADLAELLSTPTYFDEEEGQTAILISNLLFPKPLTHFLSEQKLISGNFTWRNSKVFGVSYIRDCLESVGVQSSGSIDEMKPETSVFATIPSQKGMTKCGIVLSAYGKEVGCLKDCFLPQSVKSKGAKNDDWLVGELTSNEMIVAHKLICTCKLHVKRTAAHWSGAVTKNSCNAIDYGARLVFKICKIAEGIVRNGESNHVFSASSTIMSMSVIHGGIAIKTIPVHCIFNYEFCNLPRMAHVDSQQCAPGYVASDPLPETKECSGAGIVIENLLSVPSLHDAHEKKMPSALVRAMTGGRDMRKLGGSTEADQYTLIGVPLIVYGPGSIKVANQENELVPKKHLNGCGKKRIMNITRKNHDMQSHMCAAR</sequence>
<accession>A0A504WW16</accession>
<dbReference type="VEuPathDB" id="TriTrypDB:LdCL_070005200"/>
<dbReference type="Proteomes" id="UP000318821">
    <property type="component" value="Unassembled WGS sequence"/>
</dbReference>
<feature type="compositionally biased region" description="Acidic residues" evidence="1">
    <location>
        <begin position="1"/>
        <end position="19"/>
    </location>
</feature>
<feature type="domain" description="Peptidase M20 dimerisation" evidence="2">
    <location>
        <begin position="428"/>
        <end position="521"/>
    </location>
</feature>
<proteinExistence type="predicted"/>
<gene>
    <name evidence="4" type="ORF">CGC20_1470</name>
</gene>
<evidence type="ECO:0000259" key="3">
    <source>
        <dbReference type="Pfam" id="PF08123"/>
    </source>
</evidence>
<protein>
    <submittedName>
        <fullName evidence="4">Histone methylation protein DOT1 family protein</fullName>
    </submittedName>
</protein>
<evidence type="ECO:0000313" key="4">
    <source>
        <dbReference type="EMBL" id="TPP40856.1"/>
    </source>
</evidence>
<dbReference type="Gene3D" id="3.30.70.360">
    <property type="match status" value="1"/>
</dbReference>
<dbReference type="PANTHER" id="PTHR43808">
    <property type="entry name" value="ACETYLORNITHINE DEACETYLASE"/>
    <property type="match status" value="1"/>
</dbReference>
<dbReference type="VEuPathDB" id="TriTrypDB:LDHU3_07.0070"/>
<evidence type="ECO:0000256" key="1">
    <source>
        <dbReference type="SAM" id="MobiDB-lite"/>
    </source>
</evidence>
<organism evidence="4 5">
    <name type="scientific">Leishmania donovani</name>
    <dbReference type="NCBI Taxonomy" id="5661"/>
    <lineage>
        <taxon>Eukaryota</taxon>
        <taxon>Discoba</taxon>
        <taxon>Euglenozoa</taxon>
        <taxon>Kinetoplastea</taxon>
        <taxon>Metakinetoplastina</taxon>
        <taxon>Trypanosomatida</taxon>
        <taxon>Trypanosomatidae</taxon>
        <taxon>Leishmaniinae</taxon>
        <taxon>Leishmania</taxon>
    </lineage>
</organism>
<dbReference type="VEuPathDB" id="TriTrypDB:LdCL_070005300"/>
<evidence type="ECO:0000313" key="5">
    <source>
        <dbReference type="Proteomes" id="UP000318821"/>
    </source>
</evidence>
<evidence type="ECO:0000259" key="2">
    <source>
        <dbReference type="Pfam" id="PF07687"/>
    </source>
</evidence>
<dbReference type="InterPro" id="IPR029063">
    <property type="entry name" value="SAM-dependent_MTases_sf"/>
</dbReference>
<dbReference type="PANTHER" id="PTHR43808:SF31">
    <property type="entry name" value="N-ACETYL-L-CITRULLINE DEACETYLASE"/>
    <property type="match status" value="1"/>
</dbReference>
<dbReference type="VEuPathDB" id="TriTrypDB:LdBPK_070030.1"/>
<dbReference type="GO" id="GO:0031151">
    <property type="term" value="F:histone H3K79 methyltransferase activity"/>
    <property type="evidence" value="ECO:0007669"/>
    <property type="project" value="InterPro"/>
</dbReference>
<dbReference type="InterPro" id="IPR025789">
    <property type="entry name" value="DOT1_dom"/>
</dbReference>
<feature type="region of interest" description="Disordered" evidence="1">
    <location>
        <begin position="1"/>
        <end position="32"/>
    </location>
</feature>
<reference evidence="5" key="1">
    <citation type="submission" date="2019-02" db="EMBL/GenBank/DDBJ databases">
        <title>FDA dAtabase for Regulatory Grade micrObial Sequences (FDA-ARGOS): Supporting development and validation of Infectious Disease Dx tests.</title>
        <authorList>
            <person name="Duncan R."/>
            <person name="Fisher C."/>
            <person name="Tallon L."/>
            <person name="Sadzewicz L."/>
            <person name="Sengamalay N."/>
            <person name="Ott S."/>
            <person name="Godinez A."/>
            <person name="Nagaraj S."/>
            <person name="Vavikolanu K."/>
            <person name="Vyas G."/>
            <person name="Nadendla S."/>
            <person name="Aluvathingal J."/>
            <person name="Sichtig H."/>
        </authorList>
    </citation>
    <scope>NUCLEOTIDE SEQUENCE [LARGE SCALE GENOMIC DNA]</scope>
    <source>
        <strain evidence="5">FDAARGOS_360</strain>
    </source>
</reference>
<comment type="caution">
    <text evidence="4">The sequence shown here is derived from an EMBL/GenBank/DDBJ whole genome shotgun (WGS) entry which is preliminary data.</text>
</comment>
<dbReference type="Gene3D" id="3.40.630.10">
    <property type="entry name" value="Zn peptidases"/>
    <property type="match status" value="1"/>
</dbReference>
<dbReference type="Gene3D" id="3.40.50.150">
    <property type="entry name" value="Vaccinia Virus protein VP39"/>
    <property type="match status" value="1"/>
</dbReference>
<dbReference type="Pfam" id="PF08123">
    <property type="entry name" value="DOT1"/>
    <property type="match status" value="1"/>
</dbReference>
<feature type="domain" description="DOT1" evidence="3">
    <location>
        <begin position="205"/>
        <end position="323"/>
    </location>
</feature>
<dbReference type="CDD" id="cd02440">
    <property type="entry name" value="AdoMet_MTases"/>
    <property type="match status" value="1"/>
</dbReference>
<dbReference type="EMBL" id="RHLD01000065">
    <property type="protein sequence ID" value="TPP40856.1"/>
    <property type="molecule type" value="Genomic_DNA"/>
</dbReference>
<dbReference type="VEuPathDB" id="TriTrypDB:LdBPK_070040.1"/>
<dbReference type="GO" id="GO:0008777">
    <property type="term" value="F:acetylornithine deacetylase activity"/>
    <property type="evidence" value="ECO:0007669"/>
    <property type="project" value="TreeGrafter"/>
</dbReference>
<dbReference type="VEuPathDB" id="TriTrypDB:LDHU3_07.0060"/>
<name>A0A504WW16_LEIDO</name>
<dbReference type="AlphaFoldDB" id="A0A504WW16"/>
<dbReference type="InterPro" id="IPR011650">
    <property type="entry name" value="Peptidase_M20_dimer"/>
</dbReference>
<dbReference type="SUPFAM" id="SSF53335">
    <property type="entry name" value="S-adenosyl-L-methionine-dependent methyltransferases"/>
    <property type="match status" value="1"/>
</dbReference>
<dbReference type="GO" id="GO:0006526">
    <property type="term" value="P:L-arginine biosynthetic process"/>
    <property type="evidence" value="ECO:0007669"/>
    <property type="project" value="TreeGrafter"/>
</dbReference>
<dbReference type="Pfam" id="PF07687">
    <property type="entry name" value="M20_dimer"/>
    <property type="match status" value="1"/>
</dbReference>
<dbReference type="InterPro" id="IPR050072">
    <property type="entry name" value="Peptidase_M20A"/>
</dbReference>